<name>E0YIT2_9CAUD</name>
<proteinExistence type="predicted"/>
<dbReference type="RefSeq" id="YP_004306205.1">
    <property type="nucleotide sequence ID" value="NC_015263.1"/>
</dbReference>
<dbReference type="EMBL" id="HM029250">
    <property type="protein sequence ID" value="ADM73603.1"/>
    <property type="molecule type" value="Genomic_DNA"/>
</dbReference>
<dbReference type="KEGG" id="vg:10358870"/>
<protein>
    <submittedName>
        <fullName evidence="1">Uncharacterized protein</fullName>
    </submittedName>
</protein>
<keyword evidence="2" id="KW-1185">Reference proteome</keyword>
<sequence length="48" mass="5473">MILSQVDEILRIRKFGKCGQCFLLQCGGNHNLILEVLTQHLFFGIIVL</sequence>
<reference evidence="1 2" key="1">
    <citation type="journal article" date="2010" name="Appl. Environ. Microbiol.">
        <title>Characterization of Lactococcus lactis phage 949 and comparison with other lactococcal phages.</title>
        <authorList>
            <person name="Samson J.E."/>
            <person name="Moineau S."/>
        </authorList>
    </citation>
    <scope>NUCLEOTIDE SEQUENCE [LARGE SCALE GENOMIC DNA]</scope>
</reference>
<dbReference type="Proteomes" id="UP000002234">
    <property type="component" value="Segment"/>
</dbReference>
<accession>E0YIT2</accession>
<organism evidence="1 2">
    <name type="scientific">Lactococcus phage 949</name>
    <dbReference type="NCBI Taxonomy" id="881953"/>
    <lineage>
        <taxon>Viruses</taxon>
        <taxon>Duplodnaviria</taxon>
        <taxon>Heunggongvirae</taxon>
        <taxon>Uroviricota</taxon>
        <taxon>Caudoviricetes</taxon>
        <taxon>Audreyjarvisvirus</taxon>
        <taxon>Audreyjarvisvirus av949</taxon>
    </lineage>
</organism>
<evidence type="ECO:0000313" key="1">
    <source>
        <dbReference type="EMBL" id="ADM73603.1"/>
    </source>
</evidence>
<dbReference type="GeneID" id="10358870"/>
<evidence type="ECO:0000313" key="2">
    <source>
        <dbReference type="Proteomes" id="UP000002234"/>
    </source>
</evidence>